<sequence length="462" mass="49850">MPWRKVLLITIAASPLLAAAGFADTLLGRETRTGLTLTVTQEDVALVRDRRTAAVEAGAQSLIIEPVPRQAQLGAIGLSGSGISVRSQHLDVNGIDANSLLAEHRGKEVTVVWRHANGSEREERATVLVSDGVPVFRVGDKVVSGQPERVIYDALPPHMQTMAAYRADIVVDKAGKHDMELSYLTHGLSWQPAYVVEIEGNTKAVLSAWAELRNASGGDFSNARIRILAGDINRNVAPQPRMARMEKALMATAMDAAPSPQALGPYHLYSLPQPLSLRDGQALQVPLLPPTRLNVERQLELPALPSYVWNGRFANDAPLHPDATLILRNTADQPLPGGPARLFLRDGDGGLALVGEDSLPMVPAGAPFRLTMGKAFDVTAKRVQTDVQKVAAEITETAWEVRLNNAGDAPVKVRVGAAFAGEWLVLEESLAHDKTDAMNAVWTVPVAAKGETVLRYRVRIKP</sequence>
<protein>
    <submittedName>
        <fullName evidence="3">DUF4139 domain-containing protein</fullName>
    </submittedName>
</protein>
<dbReference type="PANTHER" id="PTHR38075">
    <property type="entry name" value="DUF4139 DOMAIN-CONTAINING PROTEIN"/>
    <property type="match status" value="1"/>
</dbReference>
<dbReference type="Pfam" id="PF13598">
    <property type="entry name" value="DUF4139"/>
    <property type="match status" value="1"/>
</dbReference>
<evidence type="ECO:0000313" key="4">
    <source>
        <dbReference type="Proteomes" id="UP000680714"/>
    </source>
</evidence>
<dbReference type="EMBL" id="JAGTUF010000013">
    <property type="protein sequence ID" value="MBR9972723.1"/>
    <property type="molecule type" value="Genomic_DNA"/>
</dbReference>
<organism evidence="3 4">
    <name type="scientific">Magnetospirillum sulfuroxidans</name>
    <dbReference type="NCBI Taxonomy" id="611300"/>
    <lineage>
        <taxon>Bacteria</taxon>
        <taxon>Pseudomonadati</taxon>
        <taxon>Pseudomonadota</taxon>
        <taxon>Alphaproteobacteria</taxon>
        <taxon>Rhodospirillales</taxon>
        <taxon>Rhodospirillaceae</taxon>
        <taxon>Magnetospirillum</taxon>
    </lineage>
</organism>
<dbReference type="InterPro" id="IPR037291">
    <property type="entry name" value="DUF4139"/>
</dbReference>
<comment type="caution">
    <text evidence="3">The sequence shown here is derived from an EMBL/GenBank/DDBJ whole genome shotgun (WGS) entry which is preliminary data.</text>
</comment>
<evidence type="ECO:0000256" key="1">
    <source>
        <dbReference type="SAM" id="SignalP"/>
    </source>
</evidence>
<proteinExistence type="predicted"/>
<keyword evidence="1" id="KW-0732">Signal</keyword>
<accession>A0ABS5IG85</accession>
<dbReference type="PANTHER" id="PTHR38075:SF1">
    <property type="entry name" value="DUF4139 DOMAIN-CONTAINING PROTEIN"/>
    <property type="match status" value="1"/>
</dbReference>
<gene>
    <name evidence="3" type="ORF">KEC16_13445</name>
</gene>
<reference evidence="3 4" key="1">
    <citation type="submission" date="2021-04" db="EMBL/GenBank/DDBJ databases">
        <title>Magnetospirillum sulfuroxidans sp. nov., a facultative chemolithoautotrophic sulfur-oxidizing alphaproteobacterium isolated from freshwater sediment and proposals for Paramagetospirillum gen. nov., and Magnetospirillaceae fam. nov.</title>
        <authorList>
            <person name="Koziaeva V."/>
            <person name="Geelhoed J.S."/>
            <person name="Sorokin D.Y."/>
            <person name="Grouzdev D.S."/>
        </authorList>
    </citation>
    <scope>NUCLEOTIDE SEQUENCE [LARGE SCALE GENOMIC DNA]</scope>
    <source>
        <strain evidence="3 4">J10</strain>
    </source>
</reference>
<evidence type="ECO:0000313" key="3">
    <source>
        <dbReference type="EMBL" id="MBR9972723.1"/>
    </source>
</evidence>
<feature type="chain" id="PRO_5045285009" evidence="1">
    <location>
        <begin position="19"/>
        <end position="462"/>
    </location>
</feature>
<dbReference type="Proteomes" id="UP000680714">
    <property type="component" value="Unassembled WGS sequence"/>
</dbReference>
<keyword evidence="4" id="KW-1185">Reference proteome</keyword>
<dbReference type="RefSeq" id="WP_211549771.1">
    <property type="nucleotide sequence ID" value="NZ_JAGTUF010000013.1"/>
</dbReference>
<evidence type="ECO:0000259" key="2">
    <source>
        <dbReference type="Pfam" id="PF13598"/>
    </source>
</evidence>
<feature type="signal peptide" evidence="1">
    <location>
        <begin position="1"/>
        <end position="18"/>
    </location>
</feature>
<name>A0ABS5IG85_9PROT</name>
<feature type="domain" description="DUF4139" evidence="2">
    <location>
        <begin position="179"/>
        <end position="460"/>
    </location>
</feature>